<comment type="similarity">
    <text evidence="3">Belongs to the UbiA prenyltransferase family.</text>
</comment>
<keyword evidence="9 11" id="KW-1133">Transmembrane helix</keyword>
<sequence length="300" mass="32829">MTKKQAWTEAIRPRTLPLSLAGIILGSAIAFKDGFVDWLIFSFAILTTLLFQILSNLANDYGDGVKGTDNNDRVGPTRAVQSGVISHKEMKSAVILTAILSIASAAALIYFSSKEMPDSVIWGYAGLAVFCVLAAITYTVGKKAYGYYGLGDIMVFIFFGLVSVLGVYSLYTKTFNWGNLLPATSIGLLSVAVLNLNNMRDYASDKKAGKNTLVVKMGVDYAKLYHVLLVIAALLALFFFILKSEAVICFIAFLPALSLFMHLMKVAKVRTTKEFDPELKTVALSTFAIALLYFVSIWFL</sequence>
<gene>
    <name evidence="12" type="ORF">ANCCEY_15502</name>
</gene>
<evidence type="ECO:0000256" key="10">
    <source>
        <dbReference type="ARBA" id="ARBA00023136"/>
    </source>
</evidence>
<evidence type="ECO:0000256" key="8">
    <source>
        <dbReference type="ARBA" id="ARBA00022692"/>
    </source>
</evidence>
<dbReference type="HAMAP" id="MF_01937">
    <property type="entry name" value="MenA_1"/>
    <property type="match status" value="1"/>
</dbReference>
<evidence type="ECO:0000256" key="3">
    <source>
        <dbReference type="ARBA" id="ARBA00005985"/>
    </source>
</evidence>
<keyword evidence="8 11" id="KW-0812">Transmembrane</keyword>
<keyword evidence="6" id="KW-0637">Prenyltransferase</keyword>
<dbReference type="InterPro" id="IPR004657">
    <property type="entry name" value="MenA"/>
</dbReference>
<feature type="transmembrane region" description="Helical" evidence="11">
    <location>
        <begin position="93"/>
        <end position="113"/>
    </location>
</feature>
<dbReference type="GO" id="GO:0042371">
    <property type="term" value="P:vitamin K biosynthetic process"/>
    <property type="evidence" value="ECO:0007669"/>
    <property type="project" value="TreeGrafter"/>
</dbReference>
<keyword evidence="7 12" id="KW-0808">Transferase</keyword>
<evidence type="ECO:0000256" key="11">
    <source>
        <dbReference type="SAM" id="Phobius"/>
    </source>
</evidence>
<dbReference type="InterPro" id="IPR000537">
    <property type="entry name" value="UbiA_prenyltransferase"/>
</dbReference>
<evidence type="ECO:0000256" key="1">
    <source>
        <dbReference type="ARBA" id="ARBA00004141"/>
    </source>
</evidence>
<feature type="transmembrane region" description="Helical" evidence="11">
    <location>
        <begin position="279"/>
        <end position="299"/>
    </location>
</feature>
<comment type="pathway">
    <text evidence="2">Quinol/quinone metabolism; menaquinone biosynthesis.</text>
</comment>
<feature type="transmembrane region" description="Helical" evidence="11">
    <location>
        <begin position="153"/>
        <end position="171"/>
    </location>
</feature>
<dbReference type="AlphaFoldDB" id="A0A0D6L3T9"/>
<dbReference type="CDD" id="cd13962">
    <property type="entry name" value="PT_UbiA_UBIAD1"/>
    <property type="match status" value="1"/>
</dbReference>
<proteinExistence type="inferred from homology"/>
<dbReference type="Pfam" id="PF01040">
    <property type="entry name" value="UbiA"/>
    <property type="match status" value="1"/>
</dbReference>
<feature type="transmembrane region" description="Helical" evidence="11">
    <location>
        <begin position="224"/>
        <end position="242"/>
    </location>
</feature>
<dbReference type="Gene3D" id="1.10.357.140">
    <property type="entry name" value="UbiA prenyltransferase"/>
    <property type="match status" value="1"/>
</dbReference>
<evidence type="ECO:0000256" key="9">
    <source>
        <dbReference type="ARBA" id="ARBA00022989"/>
    </source>
</evidence>
<dbReference type="EMBL" id="KE128478">
    <property type="protein sequence ID" value="EPB65434.1"/>
    <property type="molecule type" value="Genomic_DNA"/>
</dbReference>
<evidence type="ECO:0000256" key="4">
    <source>
        <dbReference type="ARBA" id="ARBA00022428"/>
    </source>
</evidence>
<evidence type="ECO:0000256" key="7">
    <source>
        <dbReference type="ARBA" id="ARBA00022679"/>
    </source>
</evidence>
<evidence type="ECO:0000256" key="6">
    <source>
        <dbReference type="ARBA" id="ARBA00022602"/>
    </source>
</evidence>
<dbReference type="PIRSF" id="PIRSF005355">
    <property type="entry name" value="UBIAD1"/>
    <property type="match status" value="1"/>
</dbReference>
<keyword evidence="13" id="KW-1185">Reference proteome</keyword>
<keyword evidence="5" id="KW-1003">Cell membrane</keyword>
<dbReference type="PANTHER" id="PTHR13929">
    <property type="entry name" value="1,4-DIHYDROXY-2-NAPHTHOATE OCTAPRENYLTRANSFERASE"/>
    <property type="match status" value="1"/>
</dbReference>
<evidence type="ECO:0000256" key="5">
    <source>
        <dbReference type="ARBA" id="ARBA00022475"/>
    </source>
</evidence>
<protein>
    <submittedName>
        <fullName evidence="12">1,4-dihydroxy-2-naphthoate octaprenyltransferase</fullName>
    </submittedName>
</protein>
<evidence type="ECO:0000256" key="2">
    <source>
        <dbReference type="ARBA" id="ARBA00004863"/>
    </source>
</evidence>
<dbReference type="NCBIfam" id="TIGR00751">
    <property type="entry name" value="menA"/>
    <property type="match status" value="1"/>
</dbReference>
<comment type="subcellular location">
    <subcellularLocation>
        <location evidence="1">Membrane</location>
        <topology evidence="1">Multi-pass membrane protein</topology>
    </subcellularLocation>
</comment>
<dbReference type="GO" id="GO:0009234">
    <property type="term" value="P:menaquinone biosynthetic process"/>
    <property type="evidence" value="ECO:0007669"/>
    <property type="project" value="UniProtKB-UniPathway"/>
</dbReference>
<dbReference type="Proteomes" id="UP000054495">
    <property type="component" value="Unassembled WGS sequence"/>
</dbReference>
<feature type="transmembrane region" description="Helical" evidence="11">
    <location>
        <begin position="119"/>
        <end position="141"/>
    </location>
</feature>
<dbReference type="UniPathway" id="UPA00079"/>
<feature type="transmembrane region" description="Helical" evidence="11">
    <location>
        <begin position="40"/>
        <end position="58"/>
    </location>
</feature>
<dbReference type="GO" id="GO:0046428">
    <property type="term" value="F:1,4-dihydroxy-2-naphthoate polyprenyltransferase activity"/>
    <property type="evidence" value="ECO:0007669"/>
    <property type="project" value="InterPro"/>
</dbReference>
<evidence type="ECO:0000313" key="12">
    <source>
        <dbReference type="EMBL" id="EPB65434.1"/>
    </source>
</evidence>
<feature type="transmembrane region" description="Helical" evidence="11">
    <location>
        <begin position="177"/>
        <end position="197"/>
    </location>
</feature>
<name>A0A0D6L3T9_9BILA</name>
<dbReference type="InterPro" id="IPR044878">
    <property type="entry name" value="UbiA_sf"/>
</dbReference>
<dbReference type="InterPro" id="IPR026046">
    <property type="entry name" value="UBIAD1"/>
</dbReference>
<evidence type="ECO:0000313" key="13">
    <source>
        <dbReference type="Proteomes" id="UP000054495"/>
    </source>
</evidence>
<reference evidence="12 13" key="1">
    <citation type="submission" date="2013-05" db="EMBL/GenBank/DDBJ databases">
        <title>Draft genome of the parasitic nematode Anyclostoma ceylanicum.</title>
        <authorList>
            <person name="Mitreva M."/>
        </authorList>
    </citation>
    <scope>NUCLEOTIDE SEQUENCE [LARGE SCALE GENOMIC DNA]</scope>
</reference>
<dbReference type="PANTHER" id="PTHR13929:SF0">
    <property type="entry name" value="UBIA PRENYLTRANSFERASE DOMAIN-CONTAINING PROTEIN 1"/>
    <property type="match status" value="1"/>
</dbReference>
<keyword evidence="4" id="KW-0474">Menaquinone biosynthesis</keyword>
<dbReference type="GO" id="GO:0005886">
    <property type="term" value="C:plasma membrane"/>
    <property type="evidence" value="ECO:0007669"/>
    <property type="project" value="TreeGrafter"/>
</dbReference>
<accession>A0A0D6L3T9</accession>
<organism evidence="12 13">
    <name type="scientific">Ancylostoma ceylanicum</name>
    <dbReference type="NCBI Taxonomy" id="53326"/>
    <lineage>
        <taxon>Eukaryota</taxon>
        <taxon>Metazoa</taxon>
        <taxon>Ecdysozoa</taxon>
        <taxon>Nematoda</taxon>
        <taxon>Chromadorea</taxon>
        <taxon>Rhabditida</taxon>
        <taxon>Rhabditina</taxon>
        <taxon>Rhabditomorpha</taxon>
        <taxon>Strongyloidea</taxon>
        <taxon>Ancylostomatidae</taxon>
        <taxon>Ancylostomatinae</taxon>
        <taxon>Ancylostoma</taxon>
    </lineage>
</organism>
<feature type="transmembrane region" description="Helical" evidence="11">
    <location>
        <begin position="248"/>
        <end position="267"/>
    </location>
</feature>
<keyword evidence="10 11" id="KW-0472">Membrane</keyword>